<proteinExistence type="predicted"/>
<evidence type="ECO:0000313" key="2">
    <source>
        <dbReference type="Proteomes" id="UP001550378"/>
    </source>
</evidence>
<dbReference type="Proteomes" id="UP001550378">
    <property type="component" value="Unassembled WGS sequence"/>
</dbReference>
<reference evidence="1 2" key="1">
    <citation type="submission" date="2024-06" db="EMBL/GenBank/DDBJ databases">
        <title>The Natural Products Discovery Center: Release of the First 8490 Sequenced Strains for Exploring Actinobacteria Biosynthetic Diversity.</title>
        <authorList>
            <person name="Kalkreuter E."/>
            <person name="Kautsar S.A."/>
            <person name="Yang D."/>
            <person name="Bader C.D."/>
            <person name="Teijaro C.N."/>
            <person name="Fluegel L."/>
            <person name="Davis C.M."/>
            <person name="Simpson J.R."/>
            <person name="Lauterbach L."/>
            <person name="Steele A.D."/>
            <person name="Gui C."/>
            <person name="Meng S."/>
            <person name="Li G."/>
            <person name="Viehrig K."/>
            <person name="Ye F."/>
            <person name="Su P."/>
            <person name="Kiefer A.F."/>
            <person name="Nichols A."/>
            <person name="Cepeda A.J."/>
            <person name="Yan W."/>
            <person name="Fan B."/>
            <person name="Jiang Y."/>
            <person name="Adhikari A."/>
            <person name="Zheng C.-J."/>
            <person name="Schuster L."/>
            <person name="Cowan T.M."/>
            <person name="Smanski M.J."/>
            <person name="Chevrette M.G."/>
            <person name="De Carvalho L.P.S."/>
            <person name="Shen B."/>
        </authorList>
    </citation>
    <scope>NUCLEOTIDE SEQUENCE [LARGE SCALE GENOMIC DNA]</scope>
    <source>
        <strain evidence="1 2">NPDC006337</strain>
    </source>
</reference>
<protein>
    <recommendedName>
        <fullName evidence="3">Restriction endonuclease type IV Mrr domain-containing protein</fullName>
    </recommendedName>
</protein>
<sequence>MRVSKYYNLNRTQGTLDFVDVDTIKDVPVYIDPSTIRHLSDDWGKECIRMLTTFFDSVLDAVRHGDKPRSDYLLGNLGEPNETHLGISKGVSRGRGFGKWMREEFAAKLAQSQAAQSGLIEDLEDTAFFIDKVGKDVISDVTTNIIRGPLITYTQQMALAFDIPLVGSVDSGPVWNPESLKWEIGFTDLPLPDGKKLLLVPKAIVRRDLHLSQSDYYRNHLVPTLQAEEEADPRSKLVTVLKSGKRKVYKKEVEEKYGKKKPDVRRETLERPSVYRNFKEIKSQVAPDSLSHAELSEASSTPPPDYKALLQAVLDTPTGNAEATNYHTRVEALLTALLYPSLIMPEMEYEIHQGRKRIDITYTNNARDGFFSFLIHHKVPVQYVFVECKNYGHEVSNPELDQLSSRFSPLRGKFGILACRSFKDKDRFLNRCRDTALDRRGFVVALDDADMTRLVDDALAAINWTPPATPPKQPPAPPRVEDYPLLRERYKQLVS</sequence>
<accession>A0ABV2WBR1</accession>
<evidence type="ECO:0008006" key="3">
    <source>
        <dbReference type="Google" id="ProtNLM"/>
    </source>
</evidence>
<keyword evidence="2" id="KW-1185">Reference proteome</keyword>
<organism evidence="1 2">
    <name type="scientific">Streptomyces lavendulocolor</name>
    <dbReference type="NCBI Taxonomy" id="67316"/>
    <lineage>
        <taxon>Bacteria</taxon>
        <taxon>Bacillati</taxon>
        <taxon>Actinomycetota</taxon>
        <taxon>Actinomycetes</taxon>
        <taxon>Kitasatosporales</taxon>
        <taxon>Streptomycetaceae</taxon>
        <taxon>Streptomyces</taxon>
    </lineage>
</organism>
<dbReference type="EMBL" id="JBEXZR010000028">
    <property type="protein sequence ID" value="MEU0710786.1"/>
    <property type="molecule type" value="Genomic_DNA"/>
</dbReference>
<name>A0ABV2WBR1_9ACTN</name>
<dbReference type="RefSeq" id="WP_359652168.1">
    <property type="nucleotide sequence ID" value="NZ_JBEXZP010000001.1"/>
</dbReference>
<evidence type="ECO:0000313" key="1">
    <source>
        <dbReference type="EMBL" id="MEU0710786.1"/>
    </source>
</evidence>
<gene>
    <name evidence="1" type="ORF">ABZ508_25820</name>
</gene>
<comment type="caution">
    <text evidence="1">The sequence shown here is derived from an EMBL/GenBank/DDBJ whole genome shotgun (WGS) entry which is preliminary data.</text>
</comment>